<feature type="region of interest" description="Disordered" evidence="1">
    <location>
        <begin position="216"/>
        <end position="381"/>
    </location>
</feature>
<accession>A0A5C3DYI7</accession>
<sequence length="606" mass="64840">MPSRRRLRGPLHPRNRPHPSSFENESNTSHQYEQAASSSMPPPSTTPAGKKREWTATIGRGGLGSLPWEQMGPSQSSNELPRAEFNPQSGMGFPTSTSTASMASLASMPSSSSASSFASFRQQQTPMSSSPSSFRTAGDADESSYSARTTIFSRANQSASAALRETSQAMHDSPADDPPRKRRRGLAGTIVDTALNAALYTGAAALTAYSLWSSWGQSSDAENQTHRPDAGPEADMGHVISQNKRAGVSSGKEAKMPPGGLEEPPPPYYNDQVEHGTPTKNQHQQQQQLSTPQTNLVRTRKVFVSSPRNRRRPTFQGSKTHRQSTPRKGLPEAFLSPAPAVASSFVQNATSSDMAASTASESGDKGEDNDDEEQDDEMLSRFEAKMAALIAEGQAALNSTPVLQESDLRDIDTPSPSLGIGMSSSRSTGQHLSSRASQRFDSPFATASPFTSHQQQQDTLQTPSSALARSSSNPDHLSTEGHTSFLPEPVKRTFATPTSQSQALRHSGSVFDFNFAPAPNNSTNAENRTSPFVFGRTDSSSNFNPNSGVGAGSPSVRAAGRRVTDFGAAPRPNNDGGSRSPYSRIPRSISTLQPRKSAIEPRPSPF</sequence>
<feature type="compositionally biased region" description="Basic residues" evidence="1">
    <location>
        <begin position="1"/>
        <end position="17"/>
    </location>
</feature>
<evidence type="ECO:0000313" key="2">
    <source>
        <dbReference type="EMBL" id="SPO23255.1"/>
    </source>
</evidence>
<feature type="compositionally biased region" description="Polar residues" evidence="1">
    <location>
        <begin position="143"/>
        <end position="170"/>
    </location>
</feature>
<proteinExistence type="predicted"/>
<keyword evidence="3" id="KW-1185">Reference proteome</keyword>
<dbReference type="AlphaFoldDB" id="A0A5C3DYI7"/>
<feature type="compositionally biased region" description="Polar residues" evidence="1">
    <location>
        <begin position="495"/>
        <end position="504"/>
    </location>
</feature>
<dbReference type="OrthoDB" id="3367047at2759"/>
<feature type="compositionally biased region" description="Polar residues" evidence="1">
    <location>
        <begin position="537"/>
        <end position="547"/>
    </location>
</feature>
<feature type="compositionally biased region" description="Polar residues" evidence="1">
    <location>
        <begin position="21"/>
        <end position="34"/>
    </location>
</feature>
<evidence type="ECO:0000256" key="1">
    <source>
        <dbReference type="SAM" id="MobiDB-lite"/>
    </source>
</evidence>
<feature type="compositionally biased region" description="Polar residues" evidence="1">
    <location>
        <begin position="519"/>
        <end position="530"/>
    </location>
</feature>
<dbReference type="EMBL" id="OOIN01000005">
    <property type="protein sequence ID" value="SPO23255.1"/>
    <property type="molecule type" value="Genomic_DNA"/>
</dbReference>
<feature type="compositionally biased region" description="Polar residues" evidence="1">
    <location>
        <begin position="422"/>
        <end position="440"/>
    </location>
</feature>
<feature type="compositionally biased region" description="Low complexity" evidence="1">
    <location>
        <begin position="349"/>
        <end position="361"/>
    </location>
</feature>
<name>A0A5C3DYI7_9BASI</name>
<feature type="compositionally biased region" description="Low complexity" evidence="1">
    <location>
        <begin position="578"/>
        <end position="590"/>
    </location>
</feature>
<feature type="compositionally biased region" description="Polar residues" evidence="1">
    <location>
        <begin position="448"/>
        <end position="482"/>
    </location>
</feature>
<reference evidence="2 3" key="1">
    <citation type="submission" date="2018-03" db="EMBL/GenBank/DDBJ databases">
        <authorList>
            <person name="Guldener U."/>
        </authorList>
    </citation>
    <scope>NUCLEOTIDE SEQUENCE [LARGE SCALE GENOMIC DNA]</scope>
    <source>
        <strain evidence="2 3">NBRC100155</strain>
    </source>
</reference>
<protein>
    <submittedName>
        <fullName evidence="2">Uncharacterized protein</fullName>
    </submittedName>
</protein>
<evidence type="ECO:0000313" key="3">
    <source>
        <dbReference type="Proteomes" id="UP000324022"/>
    </source>
</evidence>
<feature type="compositionally biased region" description="Low complexity" evidence="1">
    <location>
        <begin position="93"/>
        <end position="120"/>
    </location>
</feature>
<dbReference type="Proteomes" id="UP000324022">
    <property type="component" value="Unassembled WGS sequence"/>
</dbReference>
<gene>
    <name evidence="2" type="ORF">UTRI_01933</name>
</gene>
<feature type="compositionally biased region" description="Acidic residues" evidence="1">
    <location>
        <begin position="367"/>
        <end position="377"/>
    </location>
</feature>
<feature type="region of interest" description="Disordered" evidence="1">
    <location>
        <begin position="400"/>
        <end position="606"/>
    </location>
</feature>
<feature type="compositionally biased region" description="Basic residues" evidence="1">
    <location>
        <begin position="308"/>
        <end position="325"/>
    </location>
</feature>
<feature type="region of interest" description="Disordered" evidence="1">
    <location>
        <begin position="1"/>
        <end position="187"/>
    </location>
</feature>
<organism evidence="2 3">
    <name type="scientific">Ustilago trichophora</name>
    <dbReference type="NCBI Taxonomy" id="86804"/>
    <lineage>
        <taxon>Eukaryota</taxon>
        <taxon>Fungi</taxon>
        <taxon>Dikarya</taxon>
        <taxon>Basidiomycota</taxon>
        <taxon>Ustilaginomycotina</taxon>
        <taxon>Ustilaginomycetes</taxon>
        <taxon>Ustilaginales</taxon>
        <taxon>Ustilaginaceae</taxon>
        <taxon>Ustilago</taxon>
    </lineage>
</organism>